<accession>A0A2A9MF22</accession>
<proteinExistence type="predicted"/>
<evidence type="ECO:0000256" key="1">
    <source>
        <dbReference type="SAM" id="MobiDB-lite"/>
    </source>
</evidence>
<name>A0A2A9MF22_BESBE</name>
<protein>
    <submittedName>
        <fullName evidence="2">Uncharacterized protein</fullName>
    </submittedName>
</protein>
<evidence type="ECO:0000313" key="2">
    <source>
        <dbReference type="EMBL" id="PFH37118.1"/>
    </source>
</evidence>
<dbReference type="GeneID" id="40308557"/>
<dbReference type="RefSeq" id="XP_029221127.1">
    <property type="nucleotide sequence ID" value="XM_029362162.1"/>
</dbReference>
<evidence type="ECO:0000313" key="3">
    <source>
        <dbReference type="Proteomes" id="UP000224006"/>
    </source>
</evidence>
<dbReference type="Proteomes" id="UP000224006">
    <property type="component" value="Chromosome II"/>
</dbReference>
<feature type="region of interest" description="Disordered" evidence="1">
    <location>
        <begin position="192"/>
        <end position="232"/>
    </location>
</feature>
<dbReference type="KEGG" id="bbes:BESB_035760"/>
<reference evidence="2 3" key="1">
    <citation type="submission" date="2017-09" db="EMBL/GenBank/DDBJ databases">
        <title>Genome sequencing of Besnoitia besnoiti strain Bb-Ger1.</title>
        <authorList>
            <person name="Schares G."/>
            <person name="Venepally P."/>
            <person name="Lorenzi H.A."/>
        </authorList>
    </citation>
    <scope>NUCLEOTIDE SEQUENCE [LARGE SCALE GENOMIC DNA]</scope>
    <source>
        <strain evidence="2 3">Bb-Ger1</strain>
    </source>
</reference>
<feature type="compositionally biased region" description="Basic and acidic residues" evidence="1">
    <location>
        <begin position="214"/>
        <end position="232"/>
    </location>
</feature>
<comment type="caution">
    <text evidence="2">The sequence shown here is derived from an EMBL/GenBank/DDBJ whole genome shotgun (WGS) entry which is preliminary data.</text>
</comment>
<dbReference type="EMBL" id="NWUJ01000002">
    <property type="protein sequence ID" value="PFH37118.1"/>
    <property type="molecule type" value="Genomic_DNA"/>
</dbReference>
<gene>
    <name evidence="2" type="ORF">BESB_035760</name>
</gene>
<dbReference type="VEuPathDB" id="ToxoDB:BESB_035760"/>
<dbReference type="AlphaFoldDB" id="A0A2A9MF22"/>
<keyword evidence="3" id="KW-1185">Reference proteome</keyword>
<organism evidence="2 3">
    <name type="scientific">Besnoitia besnoiti</name>
    <name type="common">Apicomplexan protozoan</name>
    <dbReference type="NCBI Taxonomy" id="94643"/>
    <lineage>
        <taxon>Eukaryota</taxon>
        <taxon>Sar</taxon>
        <taxon>Alveolata</taxon>
        <taxon>Apicomplexa</taxon>
        <taxon>Conoidasida</taxon>
        <taxon>Coccidia</taxon>
        <taxon>Eucoccidiorida</taxon>
        <taxon>Eimeriorina</taxon>
        <taxon>Sarcocystidae</taxon>
        <taxon>Besnoitia</taxon>
    </lineage>
</organism>
<sequence length="232" mass="25891">MMKHLKLSSARVSCSFTRVTKSWASQGFHALGGLGKPHGFYPNLSDYDASSCGKRNRCGPTPAHSSVFLHVAYKQHAASVLHTGWRAPPQLAVNVAASYGGWISAPNFSSLWCSAPVKSSVKRPAPIFFSERRSAPSFFRVQLPQRQRATELDIEMYDSNLDVEMDDAFAFERETPCKDFFGFTNQMGSASCWTSPAEKAPPLDQARKRRACRRRDADDQHNAERRGGMRDN</sequence>